<protein>
    <recommendedName>
        <fullName evidence="2">Uncharacterized protein TP-0789 domain-containing protein</fullName>
    </recommendedName>
</protein>
<feature type="domain" description="Uncharacterized protein TP-0789" evidence="2">
    <location>
        <begin position="81"/>
        <end position="270"/>
    </location>
</feature>
<evidence type="ECO:0000256" key="1">
    <source>
        <dbReference type="SAM" id="SignalP"/>
    </source>
</evidence>
<gene>
    <name evidence="3" type="ORF">H4684_002909</name>
</gene>
<keyword evidence="4" id="KW-1185">Reference proteome</keyword>
<dbReference type="CDD" id="cd16329">
    <property type="entry name" value="LolA_like"/>
    <property type="match status" value="1"/>
</dbReference>
<keyword evidence="1" id="KW-0732">Signal</keyword>
<sequence>MHAQSLLQRILLTALVLAAPVLPAGAADLDVDNIVRKANHASLYQGQDATGRIELTITDSQGRVRKREMAMLRRDENNDAEQQYYVYFLEPADVRKMVFMVHKHTAPGQDDDRWLYMPSLDLVKRIAASDKRTSFVGSDFLYEDISGRAITEDNHELIGETDTEYILDNVPKTPESVEFSHYFVHVDKKTFLPMRLQFFREGNRAYRTIEVTRVENVQAKENDQSVVYPTVAESVARNLDSGSATVMSFSRIGYNQGLQADLFTERYLRRPPRELTR</sequence>
<evidence type="ECO:0000313" key="4">
    <source>
        <dbReference type="Proteomes" id="UP000639010"/>
    </source>
</evidence>
<dbReference type="Pfam" id="PF17131">
    <property type="entry name" value="LolA_like"/>
    <property type="match status" value="1"/>
</dbReference>
<dbReference type="Gene3D" id="2.50.20.10">
    <property type="entry name" value="Lipoprotein localisation LolA/LolB/LppX"/>
    <property type="match status" value="1"/>
</dbReference>
<proteinExistence type="predicted"/>
<dbReference type="RefSeq" id="WP_192624270.1">
    <property type="nucleotide sequence ID" value="NZ_JADBGG010000023.1"/>
</dbReference>
<feature type="chain" id="PRO_5045087447" description="Uncharacterized protein TP-0789 domain-containing protein" evidence="1">
    <location>
        <begin position="27"/>
        <end position="277"/>
    </location>
</feature>
<comment type="caution">
    <text evidence="3">The sequence shown here is derived from an EMBL/GenBank/DDBJ whole genome shotgun (WGS) entry which is preliminary data.</text>
</comment>
<dbReference type="InterPro" id="IPR033399">
    <property type="entry name" value="TP_0789-like"/>
</dbReference>
<evidence type="ECO:0000259" key="2">
    <source>
        <dbReference type="Pfam" id="PF17131"/>
    </source>
</evidence>
<feature type="signal peptide" evidence="1">
    <location>
        <begin position="1"/>
        <end position="26"/>
    </location>
</feature>
<name>A0ABR9H6E0_9BACT</name>
<evidence type="ECO:0000313" key="3">
    <source>
        <dbReference type="EMBL" id="MBE1426245.1"/>
    </source>
</evidence>
<accession>A0ABR9H6E0</accession>
<organism evidence="3 4">
    <name type="scientific">Desulfomicrobium macestii</name>
    <dbReference type="NCBI Taxonomy" id="90731"/>
    <lineage>
        <taxon>Bacteria</taxon>
        <taxon>Pseudomonadati</taxon>
        <taxon>Thermodesulfobacteriota</taxon>
        <taxon>Desulfovibrionia</taxon>
        <taxon>Desulfovibrionales</taxon>
        <taxon>Desulfomicrobiaceae</taxon>
        <taxon>Desulfomicrobium</taxon>
    </lineage>
</organism>
<reference evidence="3 4" key="1">
    <citation type="submission" date="2020-10" db="EMBL/GenBank/DDBJ databases">
        <title>Genomic Encyclopedia of Type Strains, Phase IV (KMG-IV): sequencing the most valuable type-strain genomes for metagenomic binning, comparative biology and taxonomic classification.</title>
        <authorList>
            <person name="Goeker M."/>
        </authorList>
    </citation>
    <scope>NUCLEOTIDE SEQUENCE [LARGE SCALE GENOMIC DNA]</scope>
    <source>
        <strain evidence="3 4">DSM 4194</strain>
    </source>
</reference>
<dbReference type="EMBL" id="JADBGG010000023">
    <property type="protein sequence ID" value="MBE1426245.1"/>
    <property type="molecule type" value="Genomic_DNA"/>
</dbReference>
<dbReference type="Proteomes" id="UP000639010">
    <property type="component" value="Unassembled WGS sequence"/>
</dbReference>